<reference evidence="10" key="1">
    <citation type="journal article" date="2019" name="Int. J. Syst. Evol. Microbiol.">
        <title>The Global Catalogue of Microorganisms (GCM) 10K type strain sequencing project: providing services to taxonomists for standard genome sequencing and annotation.</title>
        <authorList>
            <consortium name="The Broad Institute Genomics Platform"/>
            <consortium name="The Broad Institute Genome Sequencing Center for Infectious Disease"/>
            <person name="Wu L."/>
            <person name="Ma J."/>
        </authorList>
    </citation>
    <scope>NUCLEOTIDE SEQUENCE [LARGE SCALE GENOMIC DNA]</scope>
    <source>
        <strain evidence="10">JCM 9458</strain>
    </source>
</reference>
<dbReference type="InterPro" id="IPR013249">
    <property type="entry name" value="RNA_pol_sigma70_r4_t2"/>
</dbReference>
<dbReference type="InterPro" id="IPR036388">
    <property type="entry name" value="WH-like_DNA-bd_sf"/>
</dbReference>
<keyword evidence="2" id="KW-0805">Transcription regulation</keyword>
<protein>
    <submittedName>
        <fullName evidence="9">SigE family RNA polymerase sigma factor</fullName>
    </submittedName>
</protein>
<dbReference type="EMBL" id="BAAAYN010000029">
    <property type="protein sequence ID" value="GAA3390619.1"/>
    <property type="molecule type" value="Genomic_DNA"/>
</dbReference>
<dbReference type="Gene3D" id="1.10.1740.10">
    <property type="match status" value="1"/>
</dbReference>
<gene>
    <name evidence="9" type="ORF">GCM10020369_45260</name>
</gene>
<evidence type="ECO:0000256" key="2">
    <source>
        <dbReference type="ARBA" id="ARBA00023015"/>
    </source>
</evidence>
<sequence length="167" mass="18794">MPTPPDAAEFDAYVSARGSGLLRFAYVLCGDHHLAEDLVQEALVRVHRRWSKVQRTDQPGTYVRKAILRQYLSWRRRRSSGETPEDLAEDSAQKPDHAQGLADRDALWDALSGLPPKQRAVLVLRFYEDLDDNEIAAYVGCSAQTVRSHASRGVARLRGIVRADHFV</sequence>
<dbReference type="PANTHER" id="PTHR43133:SF50">
    <property type="entry name" value="ECF RNA POLYMERASE SIGMA FACTOR SIGM"/>
    <property type="match status" value="1"/>
</dbReference>
<feature type="domain" description="RNA polymerase sigma factor 70 region 4 type 2" evidence="8">
    <location>
        <begin position="105"/>
        <end position="157"/>
    </location>
</feature>
<keyword evidence="5" id="KW-0804">Transcription</keyword>
<evidence type="ECO:0000313" key="9">
    <source>
        <dbReference type="EMBL" id="GAA3390619.1"/>
    </source>
</evidence>
<dbReference type="NCBIfam" id="TIGR02983">
    <property type="entry name" value="SigE-fam_strep"/>
    <property type="match status" value="1"/>
</dbReference>
<accession>A0ABP6T2W2</accession>
<dbReference type="Pfam" id="PF08281">
    <property type="entry name" value="Sigma70_r4_2"/>
    <property type="match status" value="1"/>
</dbReference>
<dbReference type="InterPro" id="IPR013324">
    <property type="entry name" value="RNA_pol_sigma_r3/r4-like"/>
</dbReference>
<organism evidence="9 10">
    <name type="scientific">Cryptosporangium minutisporangium</name>
    <dbReference type="NCBI Taxonomy" id="113569"/>
    <lineage>
        <taxon>Bacteria</taxon>
        <taxon>Bacillati</taxon>
        <taxon>Actinomycetota</taxon>
        <taxon>Actinomycetes</taxon>
        <taxon>Cryptosporangiales</taxon>
        <taxon>Cryptosporangiaceae</taxon>
        <taxon>Cryptosporangium</taxon>
    </lineage>
</organism>
<keyword evidence="10" id="KW-1185">Reference proteome</keyword>
<evidence type="ECO:0000256" key="5">
    <source>
        <dbReference type="ARBA" id="ARBA00023163"/>
    </source>
</evidence>
<evidence type="ECO:0000256" key="6">
    <source>
        <dbReference type="SAM" id="MobiDB-lite"/>
    </source>
</evidence>
<evidence type="ECO:0000256" key="4">
    <source>
        <dbReference type="ARBA" id="ARBA00023125"/>
    </source>
</evidence>
<evidence type="ECO:0000256" key="3">
    <source>
        <dbReference type="ARBA" id="ARBA00023082"/>
    </source>
</evidence>
<dbReference type="InterPro" id="IPR014284">
    <property type="entry name" value="RNA_pol_sigma-70_dom"/>
</dbReference>
<dbReference type="CDD" id="cd06171">
    <property type="entry name" value="Sigma70_r4"/>
    <property type="match status" value="1"/>
</dbReference>
<dbReference type="PANTHER" id="PTHR43133">
    <property type="entry name" value="RNA POLYMERASE ECF-TYPE SIGMA FACTO"/>
    <property type="match status" value="1"/>
</dbReference>
<dbReference type="RefSeq" id="WP_345730177.1">
    <property type="nucleotide sequence ID" value="NZ_BAAAYN010000029.1"/>
</dbReference>
<comment type="caution">
    <text evidence="9">The sequence shown here is derived from an EMBL/GenBank/DDBJ whole genome shotgun (WGS) entry which is preliminary data.</text>
</comment>
<keyword evidence="4" id="KW-0238">DNA-binding</keyword>
<dbReference type="Gene3D" id="1.10.10.10">
    <property type="entry name" value="Winged helix-like DNA-binding domain superfamily/Winged helix DNA-binding domain"/>
    <property type="match status" value="1"/>
</dbReference>
<proteinExistence type="inferred from homology"/>
<keyword evidence="3" id="KW-0731">Sigma factor</keyword>
<dbReference type="InterPro" id="IPR013325">
    <property type="entry name" value="RNA_pol_sigma_r2"/>
</dbReference>
<dbReference type="SUPFAM" id="SSF88946">
    <property type="entry name" value="Sigma2 domain of RNA polymerase sigma factors"/>
    <property type="match status" value="1"/>
</dbReference>
<name>A0ABP6T2W2_9ACTN</name>
<evidence type="ECO:0000313" key="10">
    <source>
        <dbReference type="Proteomes" id="UP001501676"/>
    </source>
</evidence>
<dbReference type="InterPro" id="IPR039425">
    <property type="entry name" value="RNA_pol_sigma-70-like"/>
</dbReference>
<dbReference type="Pfam" id="PF04542">
    <property type="entry name" value="Sigma70_r2"/>
    <property type="match status" value="1"/>
</dbReference>
<evidence type="ECO:0000259" key="8">
    <source>
        <dbReference type="Pfam" id="PF08281"/>
    </source>
</evidence>
<feature type="region of interest" description="Disordered" evidence="6">
    <location>
        <begin position="79"/>
        <end position="99"/>
    </location>
</feature>
<dbReference type="InterPro" id="IPR007627">
    <property type="entry name" value="RNA_pol_sigma70_r2"/>
</dbReference>
<comment type="similarity">
    <text evidence="1">Belongs to the sigma-70 factor family. ECF subfamily.</text>
</comment>
<evidence type="ECO:0000259" key="7">
    <source>
        <dbReference type="Pfam" id="PF04542"/>
    </source>
</evidence>
<dbReference type="SUPFAM" id="SSF88659">
    <property type="entry name" value="Sigma3 and sigma4 domains of RNA polymerase sigma factors"/>
    <property type="match status" value="1"/>
</dbReference>
<evidence type="ECO:0000256" key="1">
    <source>
        <dbReference type="ARBA" id="ARBA00010641"/>
    </source>
</evidence>
<dbReference type="InterPro" id="IPR014325">
    <property type="entry name" value="RNA_pol_sigma-E_actinobac"/>
</dbReference>
<dbReference type="NCBIfam" id="TIGR02937">
    <property type="entry name" value="sigma70-ECF"/>
    <property type="match status" value="1"/>
</dbReference>
<feature type="domain" description="RNA polymerase sigma-70 region 2" evidence="7">
    <location>
        <begin position="20"/>
        <end position="79"/>
    </location>
</feature>
<dbReference type="Proteomes" id="UP001501676">
    <property type="component" value="Unassembled WGS sequence"/>
</dbReference>